<dbReference type="OMA" id="AVSYPMY"/>
<dbReference type="KEGG" id="ncs:NCAS_0G01800"/>
<dbReference type="GO" id="GO:0016579">
    <property type="term" value="P:protein deubiquitination"/>
    <property type="evidence" value="ECO:0007669"/>
    <property type="project" value="InterPro"/>
</dbReference>
<dbReference type="RefSeq" id="XP_003677420.1">
    <property type="nucleotide sequence ID" value="XM_003677372.1"/>
</dbReference>
<evidence type="ECO:0000313" key="11">
    <source>
        <dbReference type="Proteomes" id="UP000001640"/>
    </source>
</evidence>
<dbReference type="GO" id="GO:0031509">
    <property type="term" value="P:subtelomeric heterochromatin formation"/>
    <property type="evidence" value="ECO:0007669"/>
    <property type="project" value="EnsemblFungi"/>
</dbReference>
<feature type="region of interest" description="Disordered" evidence="8">
    <location>
        <begin position="18"/>
        <end position="313"/>
    </location>
</feature>
<protein>
    <recommendedName>
        <fullName evidence="3">ubiquitinyl hydrolase 1</fullName>
        <ecNumber evidence="3">3.4.19.12</ecNumber>
    </recommendedName>
</protein>
<evidence type="ECO:0000313" key="10">
    <source>
        <dbReference type="EMBL" id="CCC71067.1"/>
    </source>
</evidence>
<keyword evidence="5" id="KW-0833">Ubl conjugation pathway</keyword>
<dbReference type="GO" id="GO:0006508">
    <property type="term" value="P:proteolysis"/>
    <property type="evidence" value="ECO:0007669"/>
    <property type="project" value="UniProtKB-KW"/>
</dbReference>
<name>G0VI33_NAUCA</name>
<comment type="catalytic activity">
    <reaction evidence="1">
        <text>Thiol-dependent hydrolysis of ester, thioester, amide, peptide and isopeptide bonds formed by the C-terminal Gly of ubiquitin (a 76-residue protein attached to proteins as an intracellular targeting signal).</text>
        <dbReference type="EC" id="3.4.19.12"/>
    </reaction>
</comment>
<dbReference type="GO" id="GO:0004843">
    <property type="term" value="F:cysteine-type deubiquitinase activity"/>
    <property type="evidence" value="ECO:0007669"/>
    <property type="project" value="UniProtKB-EC"/>
</dbReference>
<evidence type="ECO:0000256" key="3">
    <source>
        <dbReference type="ARBA" id="ARBA00012759"/>
    </source>
</evidence>
<feature type="compositionally biased region" description="Basic and acidic residues" evidence="8">
    <location>
        <begin position="301"/>
        <end position="313"/>
    </location>
</feature>
<feature type="compositionally biased region" description="Low complexity" evidence="8">
    <location>
        <begin position="52"/>
        <end position="64"/>
    </location>
</feature>
<evidence type="ECO:0000256" key="1">
    <source>
        <dbReference type="ARBA" id="ARBA00000707"/>
    </source>
</evidence>
<feature type="compositionally biased region" description="Low complexity" evidence="8">
    <location>
        <begin position="147"/>
        <end position="172"/>
    </location>
</feature>
<dbReference type="InParanoid" id="G0VI33"/>
<dbReference type="AlphaFoldDB" id="G0VI33"/>
<evidence type="ECO:0000259" key="9">
    <source>
        <dbReference type="PROSITE" id="PS50235"/>
    </source>
</evidence>
<comment type="similarity">
    <text evidence="2">Belongs to the peptidase C19 family.</text>
</comment>
<feature type="compositionally biased region" description="Low complexity" evidence="8">
    <location>
        <begin position="210"/>
        <end position="222"/>
    </location>
</feature>
<evidence type="ECO:0000256" key="2">
    <source>
        <dbReference type="ARBA" id="ARBA00009085"/>
    </source>
</evidence>
<dbReference type="Proteomes" id="UP000001640">
    <property type="component" value="Chromosome 7"/>
</dbReference>
<dbReference type="GO" id="GO:0000781">
    <property type="term" value="C:chromosome, telomeric region"/>
    <property type="evidence" value="ECO:0007669"/>
    <property type="project" value="GOC"/>
</dbReference>
<dbReference type="PANTHER" id="PTHR24006:SF758">
    <property type="entry name" value="UBIQUITIN CARBOXYL-TERMINAL HYDROLASE 36"/>
    <property type="match status" value="1"/>
</dbReference>
<dbReference type="GO" id="GO:0043596">
    <property type="term" value="C:nuclear replication fork"/>
    <property type="evidence" value="ECO:0007669"/>
    <property type="project" value="EnsemblFungi"/>
</dbReference>
<dbReference type="InterPro" id="IPR050164">
    <property type="entry name" value="Peptidase_C19"/>
</dbReference>
<reference key="2">
    <citation type="submission" date="2011-08" db="EMBL/GenBank/DDBJ databases">
        <title>Genome sequence of Naumovozyma castellii.</title>
        <authorList>
            <person name="Gordon J.L."/>
            <person name="Armisen D."/>
            <person name="Proux-Wera E."/>
            <person name="OhEigeartaigh S.S."/>
            <person name="Byrne K.P."/>
            <person name="Wolfe K.H."/>
        </authorList>
    </citation>
    <scope>NUCLEOTIDE SEQUENCE</scope>
    <source>
        <strain>Type strain:CBS 4309</strain>
    </source>
</reference>
<dbReference type="PROSITE" id="PS00973">
    <property type="entry name" value="USP_2"/>
    <property type="match status" value="1"/>
</dbReference>
<dbReference type="EMBL" id="HE576758">
    <property type="protein sequence ID" value="CCC71067.1"/>
    <property type="molecule type" value="Genomic_DNA"/>
</dbReference>
<feature type="compositionally biased region" description="Acidic residues" evidence="8">
    <location>
        <begin position="340"/>
        <end position="350"/>
    </location>
</feature>
<organism evidence="10 11">
    <name type="scientific">Naumovozyma castellii</name>
    <name type="common">Yeast</name>
    <name type="synonym">Saccharomyces castellii</name>
    <dbReference type="NCBI Taxonomy" id="27288"/>
    <lineage>
        <taxon>Eukaryota</taxon>
        <taxon>Fungi</taxon>
        <taxon>Dikarya</taxon>
        <taxon>Ascomycota</taxon>
        <taxon>Saccharomycotina</taxon>
        <taxon>Saccharomycetes</taxon>
        <taxon>Saccharomycetales</taxon>
        <taxon>Saccharomycetaceae</taxon>
        <taxon>Naumovozyma</taxon>
    </lineage>
</organism>
<feature type="compositionally biased region" description="Basic and acidic residues" evidence="8">
    <location>
        <begin position="575"/>
        <end position="587"/>
    </location>
</feature>
<feature type="compositionally biased region" description="Low complexity" evidence="8">
    <location>
        <begin position="832"/>
        <end position="862"/>
    </location>
</feature>
<dbReference type="InterPro" id="IPR028889">
    <property type="entry name" value="USP"/>
</dbReference>
<feature type="compositionally biased region" description="Low complexity" evidence="8">
    <location>
        <begin position="116"/>
        <end position="131"/>
    </location>
</feature>
<dbReference type="GeneID" id="96904733"/>
<feature type="compositionally biased region" description="Acidic residues" evidence="8">
    <location>
        <begin position="223"/>
        <end position="241"/>
    </location>
</feature>
<dbReference type="Gene3D" id="3.90.70.10">
    <property type="entry name" value="Cysteine proteinases"/>
    <property type="match status" value="1"/>
</dbReference>
<feature type="compositionally biased region" description="Basic residues" evidence="8">
    <location>
        <begin position="863"/>
        <end position="875"/>
    </location>
</feature>
<dbReference type="InterPro" id="IPR038765">
    <property type="entry name" value="Papain-like_cys_pep_sf"/>
</dbReference>
<dbReference type="EC" id="3.4.19.12" evidence="3"/>
<feature type="region of interest" description="Disordered" evidence="8">
    <location>
        <begin position="340"/>
        <end position="368"/>
    </location>
</feature>
<evidence type="ECO:0000256" key="6">
    <source>
        <dbReference type="ARBA" id="ARBA00022801"/>
    </source>
</evidence>
<dbReference type="InterPro" id="IPR001394">
    <property type="entry name" value="Peptidase_C19_UCH"/>
</dbReference>
<sequence>MSAQNSIKPLVDRILSNPLQFTKESKKPSNISNNSDPSKNSSYIMIGNKDNTVATTSAAPTTTTSEVNNSKDIIKQETRKQNKPNSMAEAIALYTAQSQISSASSSKKEQKNSEPTTSSSSSSTNSTSSSSGEDNEEVFHDVNQNPADLAPDSSPSDSDSDSSSSELSSFSSSDDEGHPVDLPISDSDSESKSDSEELGIPLYEEETEKNNNSNDPSSSSESYGDEEDLGVPLNDNDEEDLGIPIEIQTKKQDTTNADDDIPSSINTDTETESNDEDFHSQSNDDDEGDEDFDMNGDDISDSEKIGLQREAMDHQNFLQNGKEPLSAEVDSDEDIYQDEDEDVLEDDSEEELKHKKSSITNESVSAPAPAPEQFYQFNETIADQGSNLPSRIIKNWGPEFANRKPKGLLNHGVTCYTNAAVQAMLHIPAIQHYLFDILRGKYKETISPKSVSVMLAETSLRMWALQDKKKKNLGYINPKKLIASLETINCMMSEWQQEDSHEYFMSLMSRLQEDSVPPGHKMTESMIYDIFGGLLKQIVTCKSCGGVSTTEQPFYDLSLHLKGKKNTTTVTDADGNEKTQHESKDNNDDASQLSKRFSIEKSIKDFFNPELIRVDKEKKGYVCEKCHKTTNATKRSSILRAPETLLVHLKKFRFNGTTSSKMKQAVSYPMYLDMTEYCETPSGTKQLPVKYELLSVVVHEGRSLSSGHYIAHCRQPDGSWATYDDEYINKISELNVLKEANAYYLLYTRLTPRSIVLKNNLPKNSKIGIPIQRISTPLSTSNESADNLSIQKKNKSKKALSNNESSRDNPQNKKNSRNDRNIISKNGKRNNNKSNSKSNSNGKNTNNNNTKRDASNNNSNNKNWKKNKKRRFNKY</sequence>
<keyword evidence="7" id="KW-0788">Thiol protease</keyword>
<feature type="compositionally biased region" description="Acidic residues" evidence="8">
    <location>
        <begin position="283"/>
        <end position="300"/>
    </location>
</feature>
<dbReference type="MEROPS" id="C19.088"/>
<dbReference type="GO" id="GO:0033567">
    <property type="term" value="P:DNA replication, Okazaki fragment processing"/>
    <property type="evidence" value="ECO:0007669"/>
    <property type="project" value="EnsemblFungi"/>
</dbReference>
<dbReference type="STRING" id="1064592.G0VI33"/>
<proteinExistence type="inferred from homology"/>
<dbReference type="FunFam" id="3.90.70.10:FF:000146">
    <property type="entry name" value="Ubiquitin-specific protease"/>
    <property type="match status" value="1"/>
</dbReference>
<dbReference type="OrthoDB" id="289038at2759"/>
<evidence type="ECO:0000256" key="5">
    <source>
        <dbReference type="ARBA" id="ARBA00022786"/>
    </source>
</evidence>
<keyword evidence="11" id="KW-1185">Reference proteome</keyword>
<evidence type="ECO:0000256" key="8">
    <source>
        <dbReference type="SAM" id="MobiDB-lite"/>
    </source>
</evidence>
<dbReference type="HOGENOM" id="CLU_016013_1_1_1"/>
<dbReference type="InterPro" id="IPR018200">
    <property type="entry name" value="USP_CS"/>
</dbReference>
<dbReference type="SUPFAM" id="SSF54001">
    <property type="entry name" value="Cysteine proteinases"/>
    <property type="match status" value="1"/>
</dbReference>
<evidence type="ECO:0000256" key="4">
    <source>
        <dbReference type="ARBA" id="ARBA00022670"/>
    </source>
</evidence>
<dbReference type="eggNOG" id="KOG1870">
    <property type="taxonomic scope" value="Eukaryota"/>
</dbReference>
<feature type="region of interest" description="Disordered" evidence="8">
    <location>
        <begin position="567"/>
        <end position="592"/>
    </location>
</feature>
<dbReference type="Pfam" id="PF00443">
    <property type="entry name" value="UCH"/>
    <property type="match status" value="1"/>
</dbReference>
<feature type="compositionally biased region" description="Polar residues" evidence="8">
    <location>
        <begin position="777"/>
        <end position="786"/>
    </location>
</feature>
<keyword evidence="6" id="KW-0378">Hydrolase</keyword>
<evidence type="ECO:0000256" key="7">
    <source>
        <dbReference type="ARBA" id="ARBA00022807"/>
    </source>
</evidence>
<dbReference type="GO" id="GO:0005829">
    <property type="term" value="C:cytosol"/>
    <property type="evidence" value="ECO:0007669"/>
    <property type="project" value="TreeGrafter"/>
</dbReference>
<dbReference type="PANTHER" id="PTHR24006">
    <property type="entry name" value="UBIQUITIN CARBOXYL-TERMINAL HYDROLASE"/>
    <property type="match status" value="1"/>
</dbReference>
<accession>G0VI33</accession>
<feature type="compositionally biased region" description="Polar residues" evidence="8">
    <location>
        <begin position="18"/>
        <end position="43"/>
    </location>
</feature>
<keyword evidence="4" id="KW-0645">Protease</keyword>
<reference evidence="10 11" key="1">
    <citation type="journal article" date="2011" name="Proc. Natl. Acad. Sci. U.S.A.">
        <title>Evolutionary erosion of yeast sex chromosomes by mating-type switching accidents.</title>
        <authorList>
            <person name="Gordon J.L."/>
            <person name="Armisen D."/>
            <person name="Proux-Wera E."/>
            <person name="Oheigeartaigh S.S."/>
            <person name="Byrne K.P."/>
            <person name="Wolfe K.H."/>
        </authorList>
    </citation>
    <scope>NUCLEOTIDE SEQUENCE [LARGE SCALE GENOMIC DNA]</scope>
    <source>
        <strain evidence="11">ATCC 76901 / BCRC 22586 / CBS 4309 / NBRC 1992 / NRRL Y-12630</strain>
    </source>
</reference>
<dbReference type="FunCoup" id="G0VI33">
    <property type="interactions" value="185"/>
</dbReference>
<feature type="compositionally biased region" description="Basic and acidic residues" evidence="8">
    <location>
        <begin position="805"/>
        <end position="822"/>
    </location>
</feature>
<dbReference type="PROSITE" id="PS50235">
    <property type="entry name" value="USP_3"/>
    <property type="match status" value="1"/>
</dbReference>
<gene>
    <name evidence="10" type="primary">NCAS0G01800</name>
    <name evidence="10" type="ordered locus">NCAS_0G01800</name>
</gene>
<feature type="domain" description="USP" evidence="9">
    <location>
        <begin position="406"/>
        <end position="750"/>
    </location>
</feature>
<feature type="region of interest" description="Disordered" evidence="8">
    <location>
        <begin position="777"/>
        <end position="875"/>
    </location>
</feature>
<dbReference type="GO" id="GO:0005730">
    <property type="term" value="C:nucleolus"/>
    <property type="evidence" value="ECO:0007669"/>
    <property type="project" value="EnsemblFungi"/>
</dbReference>